<dbReference type="Gene3D" id="3.40.50.300">
    <property type="entry name" value="P-loop containing nucleotide triphosphate hydrolases"/>
    <property type="match status" value="1"/>
</dbReference>
<dbReference type="Pfam" id="PF12002">
    <property type="entry name" value="MgsA_C"/>
    <property type="match status" value="1"/>
</dbReference>
<dbReference type="PANTHER" id="PTHR13779">
    <property type="entry name" value="WERNER HELICASE-INTERACTING PROTEIN 1 FAMILY MEMBER"/>
    <property type="match status" value="1"/>
</dbReference>
<dbReference type="PATRIC" id="fig|272562.8.peg.518"/>
<proteinExistence type="inferred from homology"/>
<keyword evidence="9" id="KW-1185">Reference proteome</keyword>
<keyword evidence="8" id="KW-0347">Helicase</keyword>
<evidence type="ECO:0000313" key="8">
    <source>
        <dbReference type="EMBL" id="AAK78307.1"/>
    </source>
</evidence>
<comment type="similarity">
    <text evidence="2">Belongs to the AAA ATPase family. RarA/MGS1/WRNIP1 subfamily.</text>
</comment>
<dbReference type="InterPro" id="IPR032423">
    <property type="entry name" value="AAA_assoc_2"/>
</dbReference>
<dbReference type="Proteomes" id="UP000000814">
    <property type="component" value="Chromosome"/>
</dbReference>
<comment type="function">
    <text evidence="1">DNA-dependent ATPase that plays important roles in cellular responses to stalled DNA replication processes.</text>
</comment>
<feature type="domain" description="AAA+ ATPase" evidence="7">
    <location>
        <begin position="50"/>
        <end position="166"/>
    </location>
</feature>
<dbReference type="FunFam" id="1.20.272.10:FF:000001">
    <property type="entry name" value="Putative AAA family ATPase"/>
    <property type="match status" value="1"/>
</dbReference>
<dbReference type="FunFam" id="1.10.8.60:FF:000029">
    <property type="entry name" value="Replication-associated recombination protein A"/>
    <property type="match status" value="1"/>
</dbReference>
<keyword evidence="5" id="KW-0547">Nucleotide-binding</keyword>
<dbReference type="FunFam" id="3.40.50.300:FF:000137">
    <property type="entry name" value="Replication-associated recombination protein A"/>
    <property type="match status" value="1"/>
</dbReference>
<dbReference type="CDD" id="cd00009">
    <property type="entry name" value="AAA"/>
    <property type="match status" value="1"/>
</dbReference>
<dbReference type="SUPFAM" id="SSF52540">
    <property type="entry name" value="P-loop containing nucleoside triphosphate hydrolases"/>
    <property type="match status" value="1"/>
</dbReference>
<dbReference type="InterPro" id="IPR021886">
    <property type="entry name" value="MgsA_C"/>
</dbReference>
<evidence type="ECO:0000256" key="4">
    <source>
        <dbReference type="ARBA" id="ARBA00022705"/>
    </source>
</evidence>
<dbReference type="GO" id="GO:0000731">
    <property type="term" value="P:DNA synthesis involved in DNA repair"/>
    <property type="evidence" value="ECO:0007669"/>
    <property type="project" value="TreeGrafter"/>
</dbReference>
<evidence type="ECO:0000256" key="6">
    <source>
        <dbReference type="ARBA" id="ARBA00022840"/>
    </source>
</evidence>
<dbReference type="EMBL" id="AE001437">
    <property type="protein sequence ID" value="AAK78307.1"/>
    <property type="molecule type" value="Genomic_DNA"/>
</dbReference>
<dbReference type="OrthoDB" id="9778364at2"/>
<evidence type="ECO:0000256" key="2">
    <source>
        <dbReference type="ARBA" id="ARBA00008959"/>
    </source>
</evidence>
<dbReference type="RefSeq" id="WP_010963649.1">
    <property type="nucleotide sequence ID" value="NC_003030.1"/>
</dbReference>
<evidence type="ECO:0000256" key="5">
    <source>
        <dbReference type="ARBA" id="ARBA00022741"/>
    </source>
</evidence>
<dbReference type="Gene3D" id="1.20.272.10">
    <property type="match status" value="1"/>
</dbReference>
<dbReference type="InterPro" id="IPR003593">
    <property type="entry name" value="AAA+_ATPase"/>
</dbReference>
<dbReference type="CDD" id="cd18139">
    <property type="entry name" value="HLD_clamp_RarA"/>
    <property type="match status" value="1"/>
</dbReference>
<dbReference type="GO" id="GO:0016887">
    <property type="term" value="F:ATP hydrolysis activity"/>
    <property type="evidence" value="ECO:0007669"/>
    <property type="project" value="InterPro"/>
</dbReference>
<dbReference type="GO" id="GO:0006261">
    <property type="term" value="P:DNA-templated DNA replication"/>
    <property type="evidence" value="ECO:0007669"/>
    <property type="project" value="TreeGrafter"/>
</dbReference>
<dbReference type="PIR" id="H96939">
    <property type="entry name" value="H96939"/>
</dbReference>
<keyword evidence="8" id="KW-0378">Hydrolase</keyword>
<dbReference type="GO" id="GO:0003677">
    <property type="term" value="F:DNA binding"/>
    <property type="evidence" value="ECO:0007669"/>
    <property type="project" value="InterPro"/>
</dbReference>
<dbReference type="SUPFAM" id="SSF48019">
    <property type="entry name" value="post-AAA+ oligomerization domain-like"/>
    <property type="match status" value="1"/>
</dbReference>
<keyword evidence="6" id="KW-0067">ATP-binding</keyword>
<keyword evidence="4" id="KW-0235">DNA replication</keyword>
<dbReference type="InterPro" id="IPR027417">
    <property type="entry name" value="P-loop_NTPase"/>
</dbReference>
<accession>Q97M72</accession>
<dbReference type="InterPro" id="IPR003959">
    <property type="entry name" value="ATPase_AAA_core"/>
</dbReference>
<dbReference type="Gene3D" id="1.10.3710.10">
    <property type="entry name" value="DNA polymerase III clamp loader subunits, C-terminal domain"/>
    <property type="match status" value="1"/>
</dbReference>
<dbReference type="AlphaFoldDB" id="Q97M72"/>
<name>Q97M72_CLOAB</name>
<dbReference type="STRING" id="272562.CA_C0326"/>
<dbReference type="HOGENOM" id="CLU_017985_0_3_9"/>
<evidence type="ECO:0000256" key="3">
    <source>
        <dbReference type="ARBA" id="ARBA00020776"/>
    </source>
</evidence>
<dbReference type="GO" id="GO:0017116">
    <property type="term" value="F:single-stranded DNA helicase activity"/>
    <property type="evidence" value="ECO:0007669"/>
    <property type="project" value="TreeGrafter"/>
</dbReference>
<dbReference type="SMART" id="SM00382">
    <property type="entry name" value="AAA"/>
    <property type="match status" value="1"/>
</dbReference>
<reference evidence="8 9" key="1">
    <citation type="journal article" date="2001" name="J. Bacteriol.">
        <title>Genome sequence and comparative analysis of the solvent-producing bacterium Clostridium acetobutylicum.</title>
        <authorList>
            <person name="Nolling J."/>
            <person name="Breton G."/>
            <person name="Omelchenko M.V."/>
            <person name="Makarova K.S."/>
            <person name="Zeng Q."/>
            <person name="Gibson R."/>
            <person name="Lee H.M."/>
            <person name="Dubois J."/>
            <person name="Qiu D."/>
            <person name="Hitti J."/>
            <person name="Wolf Y.I."/>
            <person name="Tatusov R.L."/>
            <person name="Sabathe F."/>
            <person name="Doucette-Stamm L."/>
            <person name="Soucaille P."/>
            <person name="Daly M.J."/>
            <person name="Bennett G.N."/>
            <person name="Koonin E.V."/>
            <person name="Smith D.R."/>
        </authorList>
    </citation>
    <scope>NUCLEOTIDE SEQUENCE [LARGE SCALE GENOMIC DNA]</scope>
    <source>
        <strain evidence="9">ATCC 824 / DSM 792 / JCM 1419 / LMG 5710 / VKM B-1787</strain>
    </source>
</reference>
<dbReference type="KEGG" id="cac:CA_C0326"/>
<gene>
    <name evidence="8" type="ordered locus">CA_C0326</name>
</gene>
<dbReference type="Pfam" id="PF00004">
    <property type="entry name" value="AAA"/>
    <property type="match status" value="1"/>
</dbReference>
<dbReference type="GO" id="GO:0005524">
    <property type="term" value="F:ATP binding"/>
    <property type="evidence" value="ECO:0007669"/>
    <property type="project" value="UniProtKB-KW"/>
</dbReference>
<evidence type="ECO:0000256" key="1">
    <source>
        <dbReference type="ARBA" id="ARBA00002393"/>
    </source>
</evidence>
<protein>
    <recommendedName>
        <fullName evidence="3">Replication-associated recombination protein A</fullName>
    </recommendedName>
</protein>
<evidence type="ECO:0000313" key="9">
    <source>
        <dbReference type="Proteomes" id="UP000000814"/>
    </source>
</evidence>
<evidence type="ECO:0000259" key="7">
    <source>
        <dbReference type="SMART" id="SM00382"/>
    </source>
</evidence>
<sequence>MNYTQGSLFENIENIPLAGRMRPRNLSDYIGQEHILEKGKALRNMLEKDSITSMILWGPPGVGKTTLAMIIASTTKCNFVEFSAATSGIKEIKDIMIKAEKDRLFGIRTLLFIDEIHRFNKSQQDTFLPHVEKGDIILIGATTENPSFEVNSALLSRCRVFVLKPLSNNDIVKLLKNALTDTRGFKNKNIQISEDLLTLIAVYSNGDARTALNVLEMAVLSSKLEHGVVTINKGILEDCMQNKALIYDKNGEEHYNLISALHKSMRNSDVDAAIYWLARMLEGGEDPLYIARRLIRFSSEDIGVADTNALNVTVNVYNSCHYIGMPECSVNLTEAVVYLSLAPKSNSIYMAYEKAKKDAKETLASGVPLHLRNAPTKLMSDLGYSKGYKYAHDFDNKVVDMQCLPDNLKDEKYYFPTTEGREKLFKERLHYIKKKKHTVNKSI</sequence>
<organism evidence="8 9">
    <name type="scientific">Clostridium acetobutylicum (strain ATCC 824 / DSM 792 / JCM 1419 / IAM 19013 / LMG 5710 / NBRC 13948 / NRRL B-527 / VKM B-1787 / 2291 / W)</name>
    <dbReference type="NCBI Taxonomy" id="272562"/>
    <lineage>
        <taxon>Bacteria</taxon>
        <taxon>Bacillati</taxon>
        <taxon>Bacillota</taxon>
        <taxon>Clostridia</taxon>
        <taxon>Eubacteriales</taxon>
        <taxon>Clostridiaceae</taxon>
        <taxon>Clostridium</taxon>
    </lineage>
</organism>
<dbReference type="Gene3D" id="1.10.8.60">
    <property type="match status" value="1"/>
</dbReference>
<dbReference type="GeneID" id="44996838"/>
<dbReference type="PANTHER" id="PTHR13779:SF7">
    <property type="entry name" value="ATPASE WRNIP1"/>
    <property type="match status" value="1"/>
</dbReference>
<dbReference type="InterPro" id="IPR008921">
    <property type="entry name" value="DNA_pol3_clamp-load_cplx_C"/>
</dbReference>
<dbReference type="eggNOG" id="COG2256">
    <property type="taxonomic scope" value="Bacteria"/>
</dbReference>
<dbReference type="GO" id="GO:0008047">
    <property type="term" value="F:enzyme activator activity"/>
    <property type="evidence" value="ECO:0007669"/>
    <property type="project" value="TreeGrafter"/>
</dbReference>
<dbReference type="Pfam" id="PF16193">
    <property type="entry name" value="AAA_assoc_2"/>
    <property type="match status" value="1"/>
</dbReference>
<dbReference type="InterPro" id="IPR051314">
    <property type="entry name" value="AAA_ATPase_RarA/MGS1/WRNIP1"/>
</dbReference>